<keyword evidence="2" id="KW-0472">Membrane</keyword>
<organism evidence="3 4">
    <name type="scientific">Candidatus Terrybacteria bacterium RIFCSPLOWO2_01_FULL_40_23</name>
    <dbReference type="NCBI Taxonomy" id="1802366"/>
    <lineage>
        <taxon>Bacteria</taxon>
        <taxon>Candidatus Terryibacteriota</taxon>
    </lineage>
</organism>
<protein>
    <submittedName>
        <fullName evidence="3">Uncharacterized protein</fullName>
    </submittedName>
</protein>
<comment type="caution">
    <text evidence="3">The sequence shown here is derived from an EMBL/GenBank/DDBJ whole genome shotgun (WGS) entry which is preliminary data.</text>
</comment>
<sequence length="190" mass="21757">MNIDKNISPKEAYEKSKQQKDKNNPNSFTDPAKLKILGQRIFGVVFFVTVVIGAGWFFYTKMGVGHFDPTTTCITAETYHIHPHLTIKINGEEQNIPSNIGSVPCHLPLHTHDIDGVIHVENAFQFDATLKQFFTIWKKSFNSQQIMDSMVDDTHELIMTVDGQLSGEYENLILKDKQDIVIEYREKIKE</sequence>
<evidence type="ECO:0000256" key="1">
    <source>
        <dbReference type="SAM" id="MobiDB-lite"/>
    </source>
</evidence>
<feature type="region of interest" description="Disordered" evidence="1">
    <location>
        <begin position="1"/>
        <end position="27"/>
    </location>
</feature>
<evidence type="ECO:0000313" key="4">
    <source>
        <dbReference type="Proteomes" id="UP000176951"/>
    </source>
</evidence>
<gene>
    <name evidence="3" type="ORF">A3A97_04775</name>
</gene>
<reference evidence="3 4" key="1">
    <citation type="journal article" date="2016" name="Nat. Commun.">
        <title>Thousands of microbial genomes shed light on interconnected biogeochemical processes in an aquifer system.</title>
        <authorList>
            <person name="Anantharaman K."/>
            <person name="Brown C.T."/>
            <person name="Hug L.A."/>
            <person name="Sharon I."/>
            <person name="Castelle C.J."/>
            <person name="Probst A.J."/>
            <person name="Thomas B.C."/>
            <person name="Singh A."/>
            <person name="Wilkins M.J."/>
            <person name="Karaoz U."/>
            <person name="Brodie E.L."/>
            <person name="Williams K.H."/>
            <person name="Hubbard S.S."/>
            <person name="Banfield J.F."/>
        </authorList>
    </citation>
    <scope>NUCLEOTIDE SEQUENCE [LARGE SCALE GENOMIC DNA]</scope>
</reference>
<dbReference type="Proteomes" id="UP000176951">
    <property type="component" value="Unassembled WGS sequence"/>
</dbReference>
<feature type="transmembrane region" description="Helical" evidence="2">
    <location>
        <begin position="41"/>
        <end position="59"/>
    </location>
</feature>
<evidence type="ECO:0000313" key="3">
    <source>
        <dbReference type="EMBL" id="OHA52192.1"/>
    </source>
</evidence>
<feature type="compositionally biased region" description="Basic and acidic residues" evidence="1">
    <location>
        <begin position="7"/>
        <end position="23"/>
    </location>
</feature>
<accession>A0A1G2PX81</accession>
<name>A0A1G2PX81_9BACT</name>
<keyword evidence="2" id="KW-1133">Transmembrane helix</keyword>
<proteinExistence type="predicted"/>
<evidence type="ECO:0000256" key="2">
    <source>
        <dbReference type="SAM" id="Phobius"/>
    </source>
</evidence>
<dbReference type="AlphaFoldDB" id="A0A1G2PX81"/>
<keyword evidence="2" id="KW-0812">Transmembrane</keyword>
<dbReference type="EMBL" id="MHSW01000012">
    <property type="protein sequence ID" value="OHA52192.1"/>
    <property type="molecule type" value="Genomic_DNA"/>
</dbReference>